<accession>A0A919WHR6</accession>
<evidence type="ECO:0000313" key="2">
    <source>
        <dbReference type="Proteomes" id="UP000682111"/>
    </source>
</evidence>
<dbReference type="Proteomes" id="UP000682111">
    <property type="component" value="Unassembled WGS sequence"/>
</dbReference>
<proteinExistence type="predicted"/>
<name>A0A919WHR6_9BACI</name>
<dbReference type="AlphaFoldDB" id="A0A919WHR6"/>
<dbReference type="OrthoDB" id="1680616at2"/>
<keyword evidence="2" id="KW-1185">Reference proteome</keyword>
<evidence type="ECO:0000313" key="1">
    <source>
        <dbReference type="EMBL" id="GIN62250.1"/>
    </source>
</evidence>
<comment type="caution">
    <text evidence="1">The sequence shown here is derived from an EMBL/GenBank/DDBJ whole genome shotgun (WGS) entry which is preliminary data.</text>
</comment>
<dbReference type="Pfam" id="PF11385">
    <property type="entry name" value="DUF3189"/>
    <property type="match status" value="1"/>
</dbReference>
<dbReference type="EMBL" id="BORC01000003">
    <property type="protein sequence ID" value="GIN62250.1"/>
    <property type="molecule type" value="Genomic_DNA"/>
</dbReference>
<dbReference type="InterPro" id="IPR021525">
    <property type="entry name" value="DUF3189"/>
</dbReference>
<reference evidence="1" key="1">
    <citation type="submission" date="2021-03" db="EMBL/GenBank/DDBJ databases">
        <title>Antimicrobial resistance genes in bacteria isolated from Japanese honey, and their potential for conferring macrolide and lincosamide resistance in the American foulbrood pathogen Paenibacillus larvae.</title>
        <authorList>
            <person name="Okamoto M."/>
            <person name="Kumagai M."/>
            <person name="Kanamori H."/>
            <person name="Takamatsu D."/>
        </authorList>
    </citation>
    <scope>NUCLEOTIDE SEQUENCE</scope>
    <source>
        <strain evidence="1">J27TS8</strain>
    </source>
</reference>
<sequence length="171" mass="19288">MIYIYYDFGGTHSTSLAAAYHLKMINEPSEVLEKEEVLSIPYFNKLKKRDAGKFIYHGEDDEGNPVYTLGKRSSKLVIPSLYQYSLLLSEQVGLQEKIIFSNTSPVVPLAMTLGGFFSRGLGWDAVGVPLLIKGAQKCCKNVYQLVEETKRIAKEKENELVITIENKKYQA</sequence>
<dbReference type="RefSeq" id="WP_137743889.1">
    <property type="nucleotide sequence ID" value="NZ_BORC01000003.1"/>
</dbReference>
<protein>
    <submittedName>
        <fullName evidence="1">ABC transporter</fullName>
    </submittedName>
</protein>
<gene>
    <name evidence="1" type="ORF">J27TS8_22430</name>
</gene>
<organism evidence="1 2">
    <name type="scientific">Robertmurraya siralis</name>
    <dbReference type="NCBI Taxonomy" id="77777"/>
    <lineage>
        <taxon>Bacteria</taxon>
        <taxon>Bacillati</taxon>
        <taxon>Bacillota</taxon>
        <taxon>Bacilli</taxon>
        <taxon>Bacillales</taxon>
        <taxon>Bacillaceae</taxon>
        <taxon>Robertmurraya</taxon>
    </lineage>
</organism>